<dbReference type="EMBL" id="JAKMXF010000008">
    <property type="protein sequence ID" value="KAI6661738.1"/>
    <property type="molecule type" value="Genomic_DNA"/>
</dbReference>
<dbReference type="Proteomes" id="UP001165289">
    <property type="component" value="Unassembled WGS sequence"/>
</dbReference>
<accession>A0AAV7KKY8</accession>
<evidence type="ECO:0000313" key="1">
    <source>
        <dbReference type="EMBL" id="KAI6661738.1"/>
    </source>
</evidence>
<reference evidence="1 2" key="1">
    <citation type="journal article" date="2023" name="BMC Biol.">
        <title>The compact genome of the sponge Oopsacas minuta (Hexactinellida) is lacking key metazoan core genes.</title>
        <authorList>
            <person name="Santini S."/>
            <person name="Schenkelaars Q."/>
            <person name="Jourda C."/>
            <person name="Duchesne M."/>
            <person name="Belahbib H."/>
            <person name="Rocher C."/>
            <person name="Selva M."/>
            <person name="Riesgo A."/>
            <person name="Vervoort M."/>
            <person name="Leys S.P."/>
            <person name="Kodjabachian L."/>
            <person name="Le Bivic A."/>
            <person name="Borchiellini C."/>
            <person name="Claverie J.M."/>
            <person name="Renard E."/>
        </authorList>
    </citation>
    <scope>NUCLEOTIDE SEQUENCE [LARGE SCALE GENOMIC DNA]</scope>
    <source>
        <strain evidence="1">SPO-2</strain>
    </source>
</reference>
<name>A0AAV7KKY8_9METZ</name>
<evidence type="ECO:0000313" key="2">
    <source>
        <dbReference type="Proteomes" id="UP001165289"/>
    </source>
</evidence>
<proteinExistence type="predicted"/>
<comment type="caution">
    <text evidence="1">The sequence shown here is derived from an EMBL/GenBank/DDBJ whole genome shotgun (WGS) entry which is preliminary data.</text>
</comment>
<gene>
    <name evidence="1" type="ORF">LOD99_9873</name>
</gene>
<keyword evidence="2" id="KW-1185">Reference proteome</keyword>
<organism evidence="1 2">
    <name type="scientific">Oopsacas minuta</name>
    <dbReference type="NCBI Taxonomy" id="111878"/>
    <lineage>
        <taxon>Eukaryota</taxon>
        <taxon>Metazoa</taxon>
        <taxon>Porifera</taxon>
        <taxon>Hexactinellida</taxon>
        <taxon>Hexasterophora</taxon>
        <taxon>Lyssacinosida</taxon>
        <taxon>Leucopsacidae</taxon>
        <taxon>Oopsacas</taxon>
    </lineage>
</organism>
<dbReference type="AlphaFoldDB" id="A0AAV7KKY8"/>
<protein>
    <submittedName>
        <fullName evidence="1">Uncharacterized protein</fullName>
    </submittedName>
</protein>
<sequence length="330" mass="37322">MNTIVNPQTDHIIQDGLSLIGGHAQVEIVRSLFDTKMAGLLDGAGGASCHLCTATDSQIKSLEWAHSGFPINRLISDARQLFEEVDEEDYLNSHQINVWFMLLIYHLDAGHKVWAPSNSKVNSSMKRVRAILQERCNFSVDIPSSQGGTSTTGNIARDCFLNKRDFLTWVTSSINPSDKISLEKIQTNLSVLLRLLNSGDLINCDKMQELCKETYEFILVEYPWANITPFLHKLLAHSFQLIGAYNNGKGLQNLSEECLESCTKFVRRYRENLARKTSFADNVRDIIARLLCCSDPILVQNRLMHAKKKRDVANSLQEILYNSILSDDLW</sequence>